<evidence type="ECO:0000313" key="2">
    <source>
        <dbReference type="Proteomes" id="UP000601435"/>
    </source>
</evidence>
<organism evidence="1 2">
    <name type="scientific">Symbiodinium necroappetens</name>
    <dbReference type="NCBI Taxonomy" id="1628268"/>
    <lineage>
        <taxon>Eukaryota</taxon>
        <taxon>Sar</taxon>
        <taxon>Alveolata</taxon>
        <taxon>Dinophyceae</taxon>
        <taxon>Suessiales</taxon>
        <taxon>Symbiodiniaceae</taxon>
        <taxon>Symbiodinium</taxon>
    </lineage>
</organism>
<evidence type="ECO:0000313" key="1">
    <source>
        <dbReference type="EMBL" id="CAE7940762.1"/>
    </source>
</evidence>
<dbReference type="AlphaFoldDB" id="A0A813CCB6"/>
<accession>A0A813CCB6</accession>
<dbReference type="Proteomes" id="UP000601435">
    <property type="component" value="Unassembled WGS sequence"/>
</dbReference>
<proteinExistence type="predicted"/>
<sequence length="305" mass="34525">MAAPMRCKWILALLGGLLLRPAVQRLLGHLCTWLVLWLRRHRRRHILWRLSSGPWTRELAPEGLSWLPIPCAECSRWGERWQRLHAAVHHIAKPAGCRESDRCCSSTGRASLALRRAGPESTADFWLHRIEAPAAAVAWDCRNLAEEAVSNGFALDDFAASCLKRRDAGAYAHKWGVKLQEVLLDRTQLRSCVVCSIKLDDLLRRCPSLLRQAQALGRQLRHCAAEHLGEAAPRRLDAWLGFPMHYVLAELQNMLFEWHLTTAMRLQTGIAFKQDYLVCVRCMEEGGMGMTAAGPIRLRSRGRTC</sequence>
<protein>
    <submittedName>
        <fullName evidence="1">Uncharacterized protein</fullName>
    </submittedName>
</protein>
<reference evidence="1" key="1">
    <citation type="submission" date="2021-02" db="EMBL/GenBank/DDBJ databases">
        <authorList>
            <person name="Dougan E. K."/>
            <person name="Rhodes N."/>
            <person name="Thang M."/>
            <person name="Chan C."/>
        </authorList>
    </citation>
    <scope>NUCLEOTIDE SEQUENCE</scope>
</reference>
<dbReference type="EMBL" id="CAJNJA010092278">
    <property type="protein sequence ID" value="CAE7940762.1"/>
    <property type="molecule type" value="Genomic_DNA"/>
</dbReference>
<dbReference type="OrthoDB" id="10291530at2759"/>
<comment type="caution">
    <text evidence="1">The sequence shown here is derived from an EMBL/GenBank/DDBJ whole genome shotgun (WGS) entry which is preliminary data.</text>
</comment>
<name>A0A813CCB6_9DINO</name>
<gene>
    <name evidence="1" type="ORF">SNEC2469_LOCUS34022</name>
</gene>
<keyword evidence="2" id="KW-1185">Reference proteome</keyword>